<sequence>FNHCTEEGGRAEESDDEGEMNKKGSFHKTEQNLLEIRCNKSSCCLYLSSAPVTLDPNTANTYLILSERFDEYSCVLGSEGFNSGTHFWDVEVGDNSEWVIGVTTESNQRKGTDFFYTNVWCIWFEDGKYFSQAPEKPNSTFPVKEKLQRVRVELDWDRGKLSFCDPVNNTHLHTITTTFTEKVFPLFYTFDGSVPLKILPATVVVTTEKQFCFLRRMCEKFRVCWFFLQCITVNTS</sequence>
<dbReference type="InterPro" id="IPR001870">
    <property type="entry name" value="B30.2/SPRY"/>
</dbReference>
<evidence type="ECO:0000259" key="2">
    <source>
        <dbReference type="PROSITE" id="PS50188"/>
    </source>
</evidence>
<reference evidence="3" key="1">
    <citation type="submission" date="2025-08" db="UniProtKB">
        <authorList>
            <consortium name="Ensembl"/>
        </authorList>
    </citation>
    <scope>IDENTIFICATION</scope>
</reference>
<accession>A0A8C1Y3K5</accession>
<feature type="domain" description="B30.2/SPRY" evidence="2">
    <location>
        <begin position="14"/>
        <end position="205"/>
    </location>
</feature>
<dbReference type="InterPro" id="IPR003877">
    <property type="entry name" value="SPRY_dom"/>
</dbReference>
<evidence type="ECO:0000313" key="3">
    <source>
        <dbReference type="Ensembl" id="ENSCCRP00015090870.1"/>
    </source>
</evidence>
<dbReference type="Pfam" id="PF00622">
    <property type="entry name" value="SPRY"/>
    <property type="match status" value="1"/>
</dbReference>
<dbReference type="Proteomes" id="UP000694700">
    <property type="component" value="Unplaced"/>
</dbReference>
<dbReference type="InterPro" id="IPR013320">
    <property type="entry name" value="ConA-like_dom_sf"/>
</dbReference>
<dbReference type="AlphaFoldDB" id="A0A8C1Y3K5"/>
<feature type="region of interest" description="Disordered" evidence="1">
    <location>
        <begin position="1"/>
        <end position="23"/>
    </location>
</feature>
<organism evidence="3 4">
    <name type="scientific">Cyprinus carpio</name>
    <name type="common">Common carp</name>
    <dbReference type="NCBI Taxonomy" id="7962"/>
    <lineage>
        <taxon>Eukaryota</taxon>
        <taxon>Metazoa</taxon>
        <taxon>Chordata</taxon>
        <taxon>Craniata</taxon>
        <taxon>Vertebrata</taxon>
        <taxon>Euteleostomi</taxon>
        <taxon>Actinopterygii</taxon>
        <taxon>Neopterygii</taxon>
        <taxon>Teleostei</taxon>
        <taxon>Ostariophysi</taxon>
        <taxon>Cypriniformes</taxon>
        <taxon>Cyprinidae</taxon>
        <taxon>Cyprininae</taxon>
        <taxon>Cyprinus</taxon>
    </lineage>
</organism>
<dbReference type="PANTHER" id="PTHR24103">
    <property type="entry name" value="E3 UBIQUITIN-PROTEIN LIGASE TRIM"/>
    <property type="match status" value="1"/>
</dbReference>
<dbReference type="SUPFAM" id="SSF49899">
    <property type="entry name" value="Concanavalin A-like lectins/glucanases"/>
    <property type="match status" value="1"/>
</dbReference>
<proteinExistence type="predicted"/>
<dbReference type="PROSITE" id="PS50188">
    <property type="entry name" value="B302_SPRY"/>
    <property type="match status" value="1"/>
</dbReference>
<protein>
    <recommendedName>
        <fullName evidence="2">B30.2/SPRY domain-containing protein</fullName>
    </recommendedName>
</protein>
<dbReference type="InterPro" id="IPR043136">
    <property type="entry name" value="B30.2/SPRY_sf"/>
</dbReference>
<dbReference type="SMART" id="SM00589">
    <property type="entry name" value="PRY"/>
    <property type="match status" value="1"/>
</dbReference>
<dbReference type="CDD" id="cd12893">
    <property type="entry name" value="SPRY_PRY_TRIM35"/>
    <property type="match status" value="1"/>
</dbReference>
<dbReference type="Gene3D" id="2.60.120.920">
    <property type="match status" value="1"/>
</dbReference>
<dbReference type="Ensembl" id="ENSCCRT00015093791.1">
    <property type="protein sequence ID" value="ENSCCRP00015090870.1"/>
    <property type="gene ID" value="ENSCCRG00015036654.1"/>
</dbReference>
<evidence type="ECO:0000313" key="4">
    <source>
        <dbReference type="Proteomes" id="UP000694700"/>
    </source>
</evidence>
<name>A0A8C1Y3K5_CYPCA</name>
<feature type="compositionally biased region" description="Basic and acidic residues" evidence="1">
    <location>
        <begin position="1"/>
        <end position="12"/>
    </location>
</feature>
<evidence type="ECO:0000256" key="1">
    <source>
        <dbReference type="SAM" id="MobiDB-lite"/>
    </source>
</evidence>
<dbReference type="InterPro" id="IPR006574">
    <property type="entry name" value="PRY"/>
</dbReference>
<dbReference type="SMART" id="SM00449">
    <property type="entry name" value="SPRY"/>
    <property type="match status" value="1"/>
</dbReference>
<dbReference type="InterPro" id="IPR050143">
    <property type="entry name" value="TRIM/RBCC"/>
</dbReference>